<keyword evidence="6" id="KW-0325">Glycoprotein</keyword>
<evidence type="ECO:0000256" key="7">
    <source>
        <dbReference type="RuleBase" id="RU364138"/>
    </source>
</evidence>
<comment type="similarity">
    <text evidence="1 7">Belongs to the phospholipase B-like family.</text>
</comment>
<organism evidence="9">
    <name type="scientific">Perkinsus marinus (strain ATCC 50983 / TXsc)</name>
    <dbReference type="NCBI Taxonomy" id="423536"/>
    <lineage>
        <taxon>Eukaryota</taxon>
        <taxon>Sar</taxon>
        <taxon>Alveolata</taxon>
        <taxon>Perkinsozoa</taxon>
        <taxon>Perkinsea</taxon>
        <taxon>Perkinsida</taxon>
        <taxon>Perkinsidae</taxon>
        <taxon>Perkinsus</taxon>
    </lineage>
</organism>
<dbReference type="Proteomes" id="UP000007800">
    <property type="component" value="Unassembled WGS sequence"/>
</dbReference>
<evidence type="ECO:0000256" key="4">
    <source>
        <dbReference type="ARBA" id="ARBA00022963"/>
    </source>
</evidence>
<keyword evidence="4 7" id="KW-0442">Lipid degradation</keyword>
<comment type="function">
    <text evidence="7">Putative phospholipase.</text>
</comment>
<name>C5KDG3_PERM5</name>
<feature type="signal peptide" evidence="7">
    <location>
        <begin position="1"/>
        <end position="19"/>
    </location>
</feature>
<evidence type="ECO:0000256" key="1">
    <source>
        <dbReference type="ARBA" id="ARBA00007835"/>
    </source>
</evidence>
<keyword evidence="9" id="KW-1185">Reference proteome</keyword>
<evidence type="ECO:0000313" key="8">
    <source>
        <dbReference type="EMBL" id="EER17474.1"/>
    </source>
</evidence>
<dbReference type="PANTHER" id="PTHR12370">
    <property type="entry name" value="PHOSPHOLIPASE B-RELATED"/>
    <property type="match status" value="1"/>
</dbReference>
<protein>
    <recommendedName>
        <fullName evidence="7">Phospholipase B-like</fullName>
        <ecNumber evidence="7">3.1.1.-</ecNumber>
    </recommendedName>
</protein>
<dbReference type="InParanoid" id="C5KDG3"/>
<dbReference type="Pfam" id="PF04916">
    <property type="entry name" value="Phospholip_B"/>
    <property type="match status" value="1"/>
</dbReference>
<accession>C5KDG3</accession>
<dbReference type="PANTHER" id="PTHR12370:SF3">
    <property type="entry name" value="PHOSPHOLIPASE B-LIKE 2-RELATED"/>
    <property type="match status" value="1"/>
</dbReference>
<gene>
    <name evidence="8" type="ORF">Pmar_PMAR025426</name>
</gene>
<dbReference type="EMBL" id="GG672080">
    <property type="protein sequence ID" value="EER17474.1"/>
    <property type="molecule type" value="Genomic_DNA"/>
</dbReference>
<evidence type="ECO:0000256" key="2">
    <source>
        <dbReference type="ARBA" id="ARBA00022729"/>
    </source>
</evidence>
<dbReference type="OMA" id="TYEYNPR"/>
<evidence type="ECO:0000256" key="3">
    <source>
        <dbReference type="ARBA" id="ARBA00022801"/>
    </source>
</evidence>
<keyword evidence="5 7" id="KW-0443">Lipid metabolism</keyword>
<keyword evidence="3 7" id="KW-0378">Hydrolase</keyword>
<proteinExistence type="inferred from homology"/>
<dbReference type="GO" id="GO:0004620">
    <property type="term" value="F:phospholipase activity"/>
    <property type="evidence" value="ECO:0007669"/>
    <property type="project" value="InterPro"/>
</dbReference>
<keyword evidence="2 7" id="KW-0732">Signal</keyword>
<evidence type="ECO:0000256" key="5">
    <source>
        <dbReference type="ARBA" id="ARBA00023098"/>
    </source>
</evidence>
<dbReference type="EC" id="3.1.1.-" evidence="7"/>
<evidence type="ECO:0000313" key="9">
    <source>
        <dbReference type="Proteomes" id="UP000007800"/>
    </source>
</evidence>
<dbReference type="GO" id="GO:0005576">
    <property type="term" value="C:extracellular region"/>
    <property type="evidence" value="ECO:0007669"/>
    <property type="project" value="TreeGrafter"/>
</dbReference>
<dbReference type="RefSeq" id="XP_002785678.1">
    <property type="nucleotide sequence ID" value="XM_002785632.1"/>
</dbReference>
<reference evidence="8 9" key="1">
    <citation type="submission" date="2008-07" db="EMBL/GenBank/DDBJ databases">
        <authorList>
            <person name="El-Sayed N."/>
            <person name="Caler E."/>
            <person name="Inman J."/>
            <person name="Amedeo P."/>
            <person name="Hass B."/>
            <person name="Wortman J."/>
        </authorList>
    </citation>
    <scope>NUCLEOTIDE SEQUENCE [LARGE SCALE GENOMIC DNA]</scope>
    <source>
        <strain evidence="9">ATCC 50983 / TXsc</strain>
    </source>
</reference>
<feature type="chain" id="PRO_5011329268" description="Phospholipase B-like" evidence="7">
    <location>
        <begin position="20"/>
        <end position="613"/>
    </location>
</feature>
<dbReference type="AlphaFoldDB" id="C5KDG3"/>
<sequence length="613" mass="69715">MRLCHSLAPLLLLLPPSGTTIVPVEDSSIAVVSLRTNHRPGTGDHHESDLFVVTRWGLAEPNGPPQSDGLVNATWMDTQETTGTGRLLIDTSYHQGATDRDYFYAMGLAEGYLTSRRVIQHMYNLMWSKPRRDPRVYTFLNSQYIFMREQASEKQSDDPFWFNVWMQLARLDGMMEGLVLRQEHAIRDKEPGYESWAYMPVTFLSLYELNSNSEIGEIESAVTTTEVPEQDPLRISRHPMAEETKCSALIKLTHDDLIVSHNTWTTYTEMLRVYKSFSFPHIQHSSIRSQQLSMSSYPGYISSTDDWVIVIGLAITETTTESMSVKLLVDKVRPLSVTTVIRSVVATLMATGGRDWYSTFSRHNSGTYNNQWMVVDFKPFRRWNHKGRVGPMASGTFWLIEQMPGLIVAKDMTAKLENKGYWASYNRPYFKDIQDAGGYTRAAAKHGQWYKYNDCPRARLFREWQGMVNDTDSMMRIMTSNYWKTDPLSENCPKNAIAGRYDIPYEPRNDSDYQACGPVKAYGCIDCKVTSSSLLLEDRVLMVSAPAFGQGTDPFQWSKYIGKPVAHWGMPDRWQFPWLVYSGNQAAGLEYSIGKTAASPEEVLASDDNPIGM</sequence>
<evidence type="ECO:0000256" key="6">
    <source>
        <dbReference type="ARBA" id="ARBA00023180"/>
    </source>
</evidence>
<dbReference type="Gene3D" id="3.60.60.30">
    <property type="match status" value="1"/>
</dbReference>
<dbReference type="GO" id="GO:0009395">
    <property type="term" value="P:phospholipid catabolic process"/>
    <property type="evidence" value="ECO:0007669"/>
    <property type="project" value="TreeGrafter"/>
</dbReference>
<dbReference type="GeneID" id="9062701"/>
<dbReference type="OrthoDB" id="423987at2759"/>
<dbReference type="InterPro" id="IPR007000">
    <property type="entry name" value="PLipase_B-like"/>
</dbReference>